<dbReference type="InterPro" id="IPR036397">
    <property type="entry name" value="RNaseH_sf"/>
</dbReference>
<comment type="caution">
    <text evidence="2">The sequence shown here is derived from an EMBL/GenBank/DDBJ whole genome shotgun (WGS) entry which is preliminary data.</text>
</comment>
<dbReference type="AlphaFoldDB" id="A0A833M9Q4"/>
<protein>
    <recommendedName>
        <fullName evidence="1">YprB ribonuclease H-like domain-containing protein</fullName>
    </recommendedName>
</protein>
<evidence type="ECO:0000313" key="3">
    <source>
        <dbReference type="Proteomes" id="UP000465601"/>
    </source>
</evidence>
<dbReference type="Pfam" id="PF13482">
    <property type="entry name" value="RNase_H_2"/>
    <property type="match status" value="1"/>
</dbReference>
<dbReference type="PANTHER" id="PTHR38462">
    <property type="entry name" value="EXONUCLEASE-LIKE PROTEIN"/>
    <property type="match status" value="1"/>
</dbReference>
<dbReference type="OrthoDB" id="9790530at2"/>
<dbReference type="GO" id="GO:0003676">
    <property type="term" value="F:nucleic acid binding"/>
    <property type="evidence" value="ECO:0007669"/>
    <property type="project" value="InterPro"/>
</dbReference>
<dbReference type="PANTHER" id="PTHR38462:SF1">
    <property type="entry name" value="YPRB RIBONUCLEASE H-LIKE DOMAIN-CONTAINING PROTEIN"/>
    <property type="match status" value="1"/>
</dbReference>
<keyword evidence="3" id="KW-1185">Reference proteome</keyword>
<accession>A0A833M9Q4</accession>
<dbReference type="SUPFAM" id="SSF53098">
    <property type="entry name" value="Ribonuclease H-like"/>
    <property type="match status" value="1"/>
</dbReference>
<proteinExistence type="predicted"/>
<organism evidence="2 3">
    <name type="scientific">Alkaliphilus serpentinus</name>
    <dbReference type="NCBI Taxonomy" id="1482731"/>
    <lineage>
        <taxon>Bacteria</taxon>
        <taxon>Bacillati</taxon>
        <taxon>Bacillota</taxon>
        <taxon>Clostridia</taxon>
        <taxon>Peptostreptococcales</taxon>
        <taxon>Natronincolaceae</taxon>
        <taxon>Alkaliphilus</taxon>
    </lineage>
</organism>
<name>A0A833M9Q4_9FIRM</name>
<dbReference type="Proteomes" id="UP000465601">
    <property type="component" value="Unassembled WGS sequence"/>
</dbReference>
<dbReference type="Gene3D" id="3.30.420.10">
    <property type="entry name" value="Ribonuclease H-like superfamily/Ribonuclease H"/>
    <property type="match status" value="1"/>
</dbReference>
<sequence>MIIKEYVLNERILLPMFVGNLLHGGDTAIFDIETLGLSRQHHPVILIGYLYEKDHKIHIKQFFAEALEDEALLLEAFFTELSTFNNLISYNGASFDLPFLKIRSEINCVHYSLYDKNHIDILRHIKKYKAYFNTPDLKLKSIEKLLGIHRKDTISGRESVLLYHLYLKNRSTSIIDKILLHNYEDIYYLGKTLEVFNLIPEELWQRIDFEINFQGCNIEFSFSQQQLVRTENILKLEGRTSIINGLLPVKFFSSEYTLHWNPSKGSFQLEIIFSTLQLPDDNKLNYLDLNALRIPYGCLPSNLSKCLYNDRYLIVSENVIKEIVMMLIDKALKASENTKKD</sequence>
<evidence type="ECO:0000313" key="2">
    <source>
        <dbReference type="EMBL" id="KAB3529089.1"/>
    </source>
</evidence>
<dbReference type="InterPro" id="IPR038720">
    <property type="entry name" value="YprB_RNase_H-like_dom"/>
</dbReference>
<dbReference type="EMBL" id="WBZB01000037">
    <property type="protein sequence ID" value="KAB3529089.1"/>
    <property type="molecule type" value="Genomic_DNA"/>
</dbReference>
<dbReference type="RefSeq" id="WP_151866326.1">
    <property type="nucleotide sequence ID" value="NZ_WBZB01000037.1"/>
</dbReference>
<reference evidence="2 3" key="1">
    <citation type="submission" date="2019-10" db="EMBL/GenBank/DDBJ databases">
        <title>Alkaliphilus serpentinus sp. nov. and Alkaliphilus pronyensis sp. nov., two novel anaerobic alkaliphilic species isolated from the serpentinized-hosted hydrothermal field of the Prony Bay (New Caledonia).</title>
        <authorList>
            <person name="Postec A."/>
        </authorList>
    </citation>
    <scope>NUCLEOTIDE SEQUENCE [LARGE SCALE GENOMIC DNA]</scope>
    <source>
        <strain evidence="2 3">LacT</strain>
    </source>
</reference>
<gene>
    <name evidence="2" type="ORF">F8153_10585</name>
</gene>
<evidence type="ECO:0000259" key="1">
    <source>
        <dbReference type="Pfam" id="PF13482"/>
    </source>
</evidence>
<feature type="domain" description="YprB ribonuclease H-like" evidence="1">
    <location>
        <begin position="29"/>
        <end position="189"/>
    </location>
</feature>
<dbReference type="InterPro" id="IPR012337">
    <property type="entry name" value="RNaseH-like_sf"/>
</dbReference>